<keyword evidence="7" id="KW-1185">Reference proteome</keyword>
<dbReference type="GO" id="GO:0000981">
    <property type="term" value="F:DNA-binding transcription factor activity, RNA polymerase II-specific"/>
    <property type="evidence" value="ECO:0007669"/>
    <property type="project" value="InterPro"/>
</dbReference>
<dbReference type="PANTHER" id="PTHR31069">
    <property type="entry name" value="OLEATE-ACTIVATED TRANSCRIPTION FACTOR 1-RELATED"/>
    <property type="match status" value="1"/>
</dbReference>
<dbReference type="GO" id="GO:0003677">
    <property type="term" value="F:DNA binding"/>
    <property type="evidence" value="ECO:0007669"/>
    <property type="project" value="UniProtKB-KW"/>
</dbReference>
<dbReference type="GO" id="GO:0008270">
    <property type="term" value="F:zinc ion binding"/>
    <property type="evidence" value="ECO:0007669"/>
    <property type="project" value="InterPro"/>
</dbReference>
<keyword evidence="4" id="KW-0539">Nucleus</keyword>
<dbReference type="Proteomes" id="UP000738349">
    <property type="component" value="Unassembled WGS sequence"/>
</dbReference>
<feature type="domain" description="Zn(2)-C6 fungal-type" evidence="5">
    <location>
        <begin position="9"/>
        <end position="39"/>
    </location>
</feature>
<dbReference type="PANTHER" id="PTHR31069:SF32">
    <property type="entry name" value="ARGININE METABOLISM REGULATION PROTEIN II"/>
    <property type="match status" value="1"/>
</dbReference>
<keyword evidence="1" id="KW-0805">Transcription regulation</keyword>
<evidence type="ECO:0000259" key="5">
    <source>
        <dbReference type="PROSITE" id="PS50048"/>
    </source>
</evidence>
<dbReference type="EMBL" id="JAGMUV010000020">
    <property type="protein sequence ID" value="KAH7126071.1"/>
    <property type="molecule type" value="Genomic_DNA"/>
</dbReference>
<keyword evidence="3" id="KW-0804">Transcription</keyword>
<keyword evidence="2" id="KW-0238">DNA-binding</keyword>
<proteinExistence type="predicted"/>
<dbReference type="InterPro" id="IPR036864">
    <property type="entry name" value="Zn2-C6_fun-type_DNA-bd_sf"/>
</dbReference>
<evidence type="ECO:0000313" key="7">
    <source>
        <dbReference type="Proteomes" id="UP000738349"/>
    </source>
</evidence>
<dbReference type="OrthoDB" id="5355161at2759"/>
<accession>A0A9P9DX45</accession>
<organism evidence="6 7">
    <name type="scientific">Dactylonectria macrodidyma</name>
    <dbReference type="NCBI Taxonomy" id="307937"/>
    <lineage>
        <taxon>Eukaryota</taxon>
        <taxon>Fungi</taxon>
        <taxon>Dikarya</taxon>
        <taxon>Ascomycota</taxon>
        <taxon>Pezizomycotina</taxon>
        <taxon>Sordariomycetes</taxon>
        <taxon>Hypocreomycetidae</taxon>
        <taxon>Hypocreales</taxon>
        <taxon>Nectriaceae</taxon>
        <taxon>Dactylonectria</taxon>
    </lineage>
</organism>
<dbReference type="CDD" id="cd00067">
    <property type="entry name" value="GAL4"/>
    <property type="match status" value="1"/>
</dbReference>
<dbReference type="Gene3D" id="4.10.240.10">
    <property type="entry name" value="Zn(2)-C6 fungal-type DNA-binding domain"/>
    <property type="match status" value="1"/>
</dbReference>
<name>A0A9P9DX45_9HYPO</name>
<dbReference type="AlphaFoldDB" id="A0A9P9DX45"/>
<evidence type="ECO:0000256" key="4">
    <source>
        <dbReference type="ARBA" id="ARBA00023242"/>
    </source>
</evidence>
<evidence type="ECO:0000256" key="3">
    <source>
        <dbReference type="ARBA" id="ARBA00023163"/>
    </source>
</evidence>
<dbReference type="InterPro" id="IPR001138">
    <property type="entry name" value="Zn2Cys6_DnaBD"/>
</dbReference>
<protein>
    <recommendedName>
        <fullName evidence="5">Zn(2)-C6 fungal-type domain-containing protein</fullName>
    </recommendedName>
</protein>
<dbReference type="Pfam" id="PF00172">
    <property type="entry name" value="Zn_clus"/>
    <property type="match status" value="1"/>
</dbReference>
<dbReference type="InterPro" id="IPR050675">
    <property type="entry name" value="OAF3"/>
</dbReference>
<dbReference type="SUPFAM" id="SSF57701">
    <property type="entry name" value="Zn2/Cys6 DNA-binding domain"/>
    <property type="match status" value="1"/>
</dbReference>
<evidence type="ECO:0000313" key="6">
    <source>
        <dbReference type="EMBL" id="KAH7126071.1"/>
    </source>
</evidence>
<sequence length="444" mass="48961">MGRHSKQKACFACVKAKRCCDRTLPSCSRCLDKEVDCVYQRRPQPGRTGFHTTVGLIHGGPQASSSGLREQGIIPGVQTGTEEHSGLLIHPAASTHLACETLSSFSAPFQSPGIPSSGNLEVLSAGQLASYPEGLGWFLQPSTWTVGNHYQPPATMPTGPVFSNFIRGLQSWLSRFFRTGHNPFIHRHLYGSTMPQCMQDAYSAISISQNVTQDNEHIIDDICSNHISTLMACQPVDGQMALLPLLSTRDHLARTQALLIHLLLALFSPSIPRRGKAETLIKTLIQWADQLWESASRDATTALLYPNFLPLTNADGAYITDTVSGLYHAFVLSEAIRRTWLLCRIATGAYYGHKGEYSAGCVGDTHITTRAKIWDASSPARWEALVHDQDPLFIYSLHGQSLTGRGIEASQVDEFARLLFTMMWGMDKVEDWVVRTGGDVKIKY</sequence>
<evidence type="ECO:0000256" key="1">
    <source>
        <dbReference type="ARBA" id="ARBA00023015"/>
    </source>
</evidence>
<gene>
    <name evidence="6" type="ORF">EDB81DRAFT_910894</name>
</gene>
<comment type="caution">
    <text evidence="6">The sequence shown here is derived from an EMBL/GenBank/DDBJ whole genome shotgun (WGS) entry which is preliminary data.</text>
</comment>
<dbReference type="PROSITE" id="PS50048">
    <property type="entry name" value="ZN2_CY6_FUNGAL_2"/>
    <property type="match status" value="1"/>
</dbReference>
<reference evidence="6" key="1">
    <citation type="journal article" date="2021" name="Nat. Commun.">
        <title>Genetic determinants of endophytism in the Arabidopsis root mycobiome.</title>
        <authorList>
            <person name="Mesny F."/>
            <person name="Miyauchi S."/>
            <person name="Thiergart T."/>
            <person name="Pickel B."/>
            <person name="Atanasova L."/>
            <person name="Karlsson M."/>
            <person name="Huettel B."/>
            <person name="Barry K.W."/>
            <person name="Haridas S."/>
            <person name="Chen C."/>
            <person name="Bauer D."/>
            <person name="Andreopoulos W."/>
            <person name="Pangilinan J."/>
            <person name="LaButti K."/>
            <person name="Riley R."/>
            <person name="Lipzen A."/>
            <person name="Clum A."/>
            <person name="Drula E."/>
            <person name="Henrissat B."/>
            <person name="Kohler A."/>
            <person name="Grigoriev I.V."/>
            <person name="Martin F.M."/>
            <person name="Hacquard S."/>
        </authorList>
    </citation>
    <scope>NUCLEOTIDE SEQUENCE</scope>
    <source>
        <strain evidence="6">MPI-CAGE-AT-0147</strain>
    </source>
</reference>
<evidence type="ECO:0000256" key="2">
    <source>
        <dbReference type="ARBA" id="ARBA00023125"/>
    </source>
</evidence>